<evidence type="ECO:0000256" key="6">
    <source>
        <dbReference type="SAM" id="SignalP"/>
    </source>
</evidence>
<accession>A0A069E925</accession>
<keyword evidence="4" id="KW-0865">Zymogen</keyword>
<dbReference type="Gene3D" id="2.30.120.10">
    <property type="match status" value="1"/>
</dbReference>
<comment type="similarity">
    <text evidence="1">Belongs to the peptidase S45 family.</text>
</comment>
<dbReference type="Gene3D" id="3.60.20.10">
    <property type="entry name" value="Glutamine Phosphoribosylpyrophosphate, subunit 1, domain 1"/>
    <property type="match status" value="1"/>
</dbReference>
<evidence type="ECO:0000313" key="8">
    <source>
        <dbReference type="Proteomes" id="UP000027446"/>
    </source>
</evidence>
<dbReference type="EMBL" id="ARYH01000001">
    <property type="protein sequence ID" value="KCZ85141.1"/>
    <property type="molecule type" value="Genomic_DNA"/>
</dbReference>
<evidence type="ECO:0000256" key="5">
    <source>
        <dbReference type="PIRSR" id="PIRSR001227-1"/>
    </source>
</evidence>
<dbReference type="Proteomes" id="UP000027446">
    <property type="component" value="Unassembled WGS sequence"/>
</dbReference>
<dbReference type="InterPro" id="IPR029055">
    <property type="entry name" value="Ntn_hydrolases_N"/>
</dbReference>
<keyword evidence="3" id="KW-0378">Hydrolase</keyword>
<dbReference type="Gene3D" id="1.10.1400.10">
    <property type="match status" value="1"/>
</dbReference>
<dbReference type="STRING" id="1280949.HAD_05650"/>
<dbReference type="SUPFAM" id="SSF56235">
    <property type="entry name" value="N-terminal nucleophile aminohydrolases (Ntn hydrolases)"/>
    <property type="match status" value="1"/>
</dbReference>
<evidence type="ECO:0000256" key="3">
    <source>
        <dbReference type="ARBA" id="ARBA00022801"/>
    </source>
</evidence>
<dbReference type="InterPro" id="IPR043147">
    <property type="entry name" value="Penicillin_amidase_A-knob"/>
</dbReference>
<dbReference type="InterPro" id="IPR002692">
    <property type="entry name" value="S45"/>
</dbReference>
<evidence type="ECO:0000256" key="2">
    <source>
        <dbReference type="ARBA" id="ARBA00022729"/>
    </source>
</evidence>
<dbReference type="InterPro" id="IPR014395">
    <property type="entry name" value="Pen/GL7ACA/AHL_acylase"/>
</dbReference>
<dbReference type="InterPro" id="IPR043146">
    <property type="entry name" value="Penicillin_amidase_N_B-knob"/>
</dbReference>
<dbReference type="GO" id="GO:0017000">
    <property type="term" value="P:antibiotic biosynthetic process"/>
    <property type="evidence" value="ECO:0007669"/>
    <property type="project" value="InterPro"/>
</dbReference>
<dbReference type="GO" id="GO:0016811">
    <property type="term" value="F:hydrolase activity, acting on carbon-nitrogen (but not peptide) bonds, in linear amides"/>
    <property type="evidence" value="ECO:0007669"/>
    <property type="project" value="InterPro"/>
</dbReference>
<evidence type="ECO:0000256" key="1">
    <source>
        <dbReference type="ARBA" id="ARBA00006586"/>
    </source>
</evidence>
<comment type="caution">
    <text evidence="7">The sequence shown here is derived from an EMBL/GenBank/DDBJ whole genome shotgun (WGS) entry which is preliminary data.</text>
</comment>
<dbReference type="eggNOG" id="COG2366">
    <property type="taxonomic scope" value="Bacteria"/>
</dbReference>
<dbReference type="PATRIC" id="fig|1280949.3.peg.1150"/>
<dbReference type="PANTHER" id="PTHR34218:SF3">
    <property type="entry name" value="ACYL-HOMOSERINE LACTONE ACYLASE PVDQ"/>
    <property type="match status" value="1"/>
</dbReference>
<keyword evidence="8" id="KW-1185">Reference proteome</keyword>
<dbReference type="MEROPS" id="S45.002"/>
<proteinExistence type="inferred from homology"/>
<dbReference type="Pfam" id="PF01804">
    <property type="entry name" value="Penicil_amidase"/>
    <property type="match status" value="1"/>
</dbReference>
<gene>
    <name evidence="7" type="ORF">HAD_05650</name>
</gene>
<reference evidence="7 8" key="1">
    <citation type="journal article" date="2014" name="Antonie Van Leeuwenhoek">
        <title>Hyphomonas beringensis sp. nov. and Hyphomonas chukchiensis sp. nov., isolated from surface seawater of the Bering Sea and Chukchi Sea.</title>
        <authorList>
            <person name="Li C."/>
            <person name="Lai Q."/>
            <person name="Li G."/>
            <person name="Dong C."/>
            <person name="Wang J."/>
            <person name="Liao Y."/>
            <person name="Shao Z."/>
        </authorList>
    </citation>
    <scope>NUCLEOTIDE SEQUENCE [LARGE SCALE GENOMIC DNA]</scope>
    <source>
        <strain evidence="7 8">MHS-3</strain>
    </source>
</reference>
<dbReference type="InterPro" id="IPR023343">
    <property type="entry name" value="Penicillin_amidase_dom1"/>
</dbReference>
<feature type="chain" id="PRO_5001660847" evidence="6">
    <location>
        <begin position="26"/>
        <end position="722"/>
    </location>
</feature>
<evidence type="ECO:0000256" key="4">
    <source>
        <dbReference type="ARBA" id="ARBA00023145"/>
    </source>
</evidence>
<dbReference type="PANTHER" id="PTHR34218">
    <property type="entry name" value="PEPTIDASE S45 PENICILLIN AMIDASE"/>
    <property type="match status" value="1"/>
</dbReference>
<feature type="active site" description="Nucleophile" evidence="5">
    <location>
        <position position="202"/>
    </location>
</feature>
<sequence length="722" mass="80001">MKIRHLMTGMIAATSGIILTACAGAGPTPEAAAPVAVVAELTPEAPAPKGEILWDTYGVPHIYGSDAETVFYGYGYAQANSHANTIFRLYGEARGKGAEYWGAAYEDTTRWLIMNGVPARAKVWYDAQTPDFRANLDAFAAGMNAYAEEHPEAIDDDVKRVLPVTGVDVVAHAHRLMNFVYVASPNRTIGEGDPPELEKQGSNTWAVAPSKTASGHSMLLQNPHLPWSMPFFIYYEAHLVGPDFEVYGATQVGLPVIRFAFNQQMGISNTVNGMVGATTYELTLKDNGYLFDGEVLPFDVEETSYKRLQEDGTYLDVPVTIRSTVHGPVFERPDGKTVALRVAGLDRPGMLQQYFDMVTSDSYDEFHDAISRLQVPTFNISYADRDGHIEYIFNGIAPKRPSGDIAFWRGLVPGDTSEYLWTEIHDFDDLPRVTDPESGFIQNSNDPPWEATLPVPYKPDDYPAYFAPRTPLSMRAQNSLKMMTGSNDITFEKFVELKLSAQALMADRVLPDLLAAASGDDDPDMQKAVEILTAWDRTFSSDNRAGVLFEEWAKLFAGPRMTGQDGFAIPWSAENPISTPSGLKDPEVAVALLREAIVSTREKFGVIDPVYGEVSRFILEDVNVPGHSGYGNLGSFDVITWSEPNEDGVRTPLHGETWVAMVEFSTPIKAYGRMSYGNARQPGTTHYSDQLKLLSDKEFRELWLQRDQIEDHLERRTPITPN</sequence>
<organism evidence="7 8">
    <name type="scientific">Hyphomonas adhaerens MHS-3</name>
    <dbReference type="NCBI Taxonomy" id="1280949"/>
    <lineage>
        <taxon>Bacteria</taxon>
        <taxon>Pseudomonadati</taxon>
        <taxon>Pseudomonadota</taxon>
        <taxon>Alphaproteobacteria</taxon>
        <taxon>Hyphomonadales</taxon>
        <taxon>Hyphomonadaceae</taxon>
        <taxon>Hyphomonas</taxon>
    </lineage>
</organism>
<keyword evidence="2 6" id="KW-0732">Signal</keyword>
<evidence type="ECO:0000313" key="7">
    <source>
        <dbReference type="EMBL" id="KCZ85141.1"/>
    </source>
</evidence>
<feature type="signal peptide" evidence="6">
    <location>
        <begin position="1"/>
        <end position="25"/>
    </location>
</feature>
<protein>
    <submittedName>
        <fullName evidence="7">Penicillin amidase</fullName>
    </submittedName>
</protein>
<dbReference type="PROSITE" id="PS51257">
    <property type="entry name" value="PROKAR_LIPOPROTEIN"/>
    <property type="match status" value="1"/>
</dbReference>
<dbReference type="AlphaFoldDB" id="A0A069E925"/>
<dbReference type="PIRSF" id="PIRSF001227">
    <property type="entry name" value="Pen_acylase"/>
    <property type="match status" value="1"/>
</dbReference>
<dbReference type="Gene3D" id="1.10.439.10">
    <property type="entry name" value="Penicillin Amidohydrolase, domain 1"/>
    <property type="match status" value="1"/>
</dbReference>
<name>A0A069E925_9PROT</name>
<dbReference type="RefSeq" id="WP_241765304.1">
    <property type="nucleotide sequence ID" value="NZ_ARYH01000001.1"/>
</dbReference>
<dbReference type="CDD" id="cd01936">
    <property type="entry name" value="Ntn_CA"/>
    <property type="match status" value="1"/>
</dbReference>